<dbReference type="Proteomes" id="UP001143856">
    <property type="component" value="Unassembled WGS sequence"/>
</dbReference>
<gene>
    <name evidence="1" type="ORF">NUW58_g2772</name>
</gene>
<protein>
    <submittedName>
        <fullName evidence="1">Uncharacterized protein</fullName>
    </submittedName>
</protein>
<evidence type="ECO:0000313" key="2">
    <source>
        <dbReference type="Proteomes" id="UP001143856"/>
    </source>
</evidence>
<name>A0ACC1PEY2_9PEZI</name>
<comment type="caution">
    <text evidence="1">The sequence shown here is derived from an EMBL/GenBank/DDBJ whole genome shotgun (WGS) entry which is preliminary data.</text>
</comment>
<dbReference type="EMBL" id="JAPDGR010000381">
    <property type="protein sequence ID" value="KAJ2990804.1"/>
    <property type="molecule type" value="Genomic_DNA"/>
</dbReference>
<proteinExistence type="predicted"/>
<organism evidence="1 2">
    <name type="scientific">Xylaria curta</name>
    <dbReference type="NCBI Taxonomy" id="42375"/>
    <lineage>
        <taxon>Eukaryota</taxon>
        <taxon>Fungi</taxon>
        <taxon>Dikarya</taxon>
        <taxon>Ascomycota</taxon>
        <taxon>Pezizomycotina</taxon>
        <taxon>Sordariomycetes</taxon>
        <taxon>Xylariomycetidae</taxon>
        <taxon>Xylariales</taxon>
        <taxon>Xylariaceae</taxon>
        <taxon>Xylaria</taxon>
    </lineage>
</organism>
<evidence type="ECO:0000313" key="1">
    <source>
        <dbReference type="EMBL" id="KAJ2990804.1"/>
    </source>
</evidence>
<sequence>MEHALLLNNHPRALSTRFLQTGPPTLVIFGFLSAAFEADGGGPDRTVSSDRSEWQSKAFVVMEPIRIRVRTPVPRVATRDLAARDLGPRVLDGCCVEAERADRVGYCLQGLRNSLPEHLHPHLTAVIDQLQVTSQLLRDLADKSQVHLSQVPVMIDYLNVVLPCLCRTLRDIMGYYEDKTMTREHRWRTMYHVMSSELPGTTLPARFVMYNQFLGLLNYMLTRDPNFDVNAMEALRLRILQLREARKIDPPSPIRADLVRRDTAFDFWQQETVSIALAESKDLANSGLKLLGRWIGWGTCTYFLIMGPYRLANPEKFPLPANHREANKWVSRTFDNDRVSIMIFLRQTDMLPFVLVRTRTASGEPWVSVRPIDNLTIERESSSVLYLTYWNAIERRKKAWASLSFLTWEELVLFYCTFVCLKARNEWVNDLDPHEFIIRREKRLFQAQIIDDVFDHYLVVTEDFHTKGRRLHVITRDGPLAKCPVWVAFVPPEPADDWLIHKAPHRVWLRDLQVYSFYDEYRPHHQRRGKIGAFQIKFAHAAAATRFKQLFNPIPDPSVEDASEEHDEDDSTPSED</sequence>
<accession>A0ACC1PEY2</accession>
<reference evidence="1" key="1">
    <citation type="submission" date="2022-10" db="EMBL/GenBank/DDBJ databases">
        <title>Genome Sequence of Xylaria curta.</title>
        <authorList>
            <person name="Buettner E."/>
        </authorList>
    </citation>
    <scope>NUCLEOTIDE SEQUENCE</scope>
    <source>
        <strain evidence="1">Babe10</strain>
    </source>
</reference>
<keyword evidence="2" id="KW-1185">Reference proteome</keyword>